<name>A0ACB9KR38_BAUVA</name>
<protein>
    <submittedName>
        <fullName evidence="1">Uncharacterized protein</fullName>
    </submittedName>
</protein>
<evidence type="ECO:0000313" key="1">
    <source>
        <dbReference type="EMBL" id="KAI4299503.1"/>
    </source>
</evidence>
<keyword evidence="2" id="KW-1185">Reference proteome</keyword>
<proteinExistence type="predicted"/>
<accession>A0ACB9KR38</accession>
<organism evidence="1 2">
    <name type="scientific">Bauhinia variegata</name>
    <name type="common">Purple orchid tree</name>
    <name type="synonym">Phanera variegata</name>
    <dbReference type="NCBI Taxonomy" id="167791"/>
    <lineage>
        <taxon>Eukaryota</taxon>
        <taxon>Viridiplantae</taxon>
        <taxon>Streptophyta</taxon>
        <taxon>Embryophyta</taxon>
        <taxon>Tracheophyta</taxon>
        <taxon>Spermatophyta</taxon>
        <taxon>Magnoliopsida</taxon>
        <taxon>eudicotyledons</taxon>
        <taxon>Gunneridae</taxon>
        <taxon>Pentapetalae</taxon>
        <taxon>rosids</taxon>
        <taxon>fabids</taxon>
        <taxon>Fabales</taxon>
        <taxon>Fabaceae</taxon>
        <taxon>Cercidoideae</taxon>
        <taxon>Cercideae</taxon>
        <taxon>Bauhiniinae</taxon>
        <taxon>Bauhinia</taxon>
    </lineage>
</organism>
<comment type="caution">
    <text evidence="1">The sequence shown here is derived from an EMBL/GenBank/DDBJ whole genome shotgun (WGS) entry which is preliminary data.</text>
</comment>
<dbReference type="EMBL" id="CM039438">
    <property type="protein sequence ID" value="KAI4299503.1"/>
    <property type="molecule type" value="Genomic_DNA"/>
</dbReference>
<gene>
    <name evidence="1" type="ORF">L6164_032960</name>
</gene>
<sequence>MSTGACQPLYHDIRAFFDEMNMGIDQQFPVFIVPREALNNAIAGENNDFHHMPETRGLCLSEDQTVNCIMRRPRIGSNRLIGMRTNPQKLTRNCQVTAIVILCGLPRLLTGAILAHELMRAWLRLKGYRNRNPEVEEGIYHVLSKMWLESEMTPSSLTKKAAKPDIEKKLSEFFIHQISNDSFPGMGVATSSCQ</sequence>
<reference evidence="1 2" key="1">
    <citation type="journal article" date="2022" name="DNA Res.">
        <title>Chromosomal-level genome assembly of the orchid tree Bauhinia variegata (Leguminosae; Cercidoideae) supports the allotetraploid origin hypothesis of Bauhinia.</title>
        <authorList>
            <person name="Zhong Y."/>
            <person name="Chen Y."/>
            <person name="Zheng D."/>
            <person name="Pang J."/>
            <person name="Liu Y."/>
            <person name="Luo S."/>
            <person name="Meng S."/>
            <person name="Qian L."/>
            <person name="Wei D."/>
            <person name="Dai S."/>
            <person name="Zhou R."/>
        </authorList>
    </citation>
    <scope>NUCLEOTIDE SEQUENCE [LARGE SCALE GENOMIC DNA]</scope>
    <source>
        <strain evidence="1">BV-YZ2020</strain>
    </source>
</reference>
<dbReference type="Proteomes" id="UP000828941">
    <property type="component" value="Chromosome 13"/>
</dbReference>
<evidence type="ECO:0000313" key="2">
    <source>
        <dbReference type="Proteomes" id="UP000828941"/>
    </source>
</evidence>